<accession>A0A1B4G7F1</accession>
<feature type="coiled-coil region" evidence="1">
    <location>
        <begin position="89"/>
        <end position="135"/>
    </location>
</feature>
<evidence type="ECO:0000313" key="2">
    <source>
        <dbReference type="EMBL" id="AOJ11851.1"/>
    </source>
</evidence>
<name>A0A1B4G7F1_9BURK</name>
<dbReference type="Pfam" id="PF25708">
    <property type="entry name" value="Phage_T7_Gp5_9"/>
    <property type="match status" value="1"/>
</dbReference>
<evidence type="ECO:0000313" key="3">
    <source>
        <dbReference type="Proteomes" id="UP000067711"/>
    </source>
</evidence>
<feature type="coiled-coil region" evidence="1">
    <location>
        <begin position="185"/>
        <end position="237"/>
    </location>
</feature>
<organism evidence="2 3">
    <name type="scientific">Burkholderia mayonis</name>
    <dbReference type="NCBI Taxonomy" id="1385591"/>
    <lineage>
        <taxon>Bacteria</taxon>
        <taxon>Pseudomonadati</taxon>
        <taxon>Pseudomonadota</taxon>
        <taxon>Betaproteobacteria</taxon>
        <taxon>Burkholderiales</taxon>
        <taxon>Burkholderiaceae</taxon>
        <taxon>Burkholderia</taxon>
        <taxon>pseudomallei group</taxon>
    </lineage>
</organism>
<proteinExistence type="predicted"/>
<dbReference type="AlphaFoldDB" id="A0A1B4G7F1"/>
<sequence length="417" mass="45653">MTALPPAQRALVALKSTATEEALKALILRTSAITAPPVDKAGREEVHRAAMDHKNARLAIEKAAKAATEDAKAFTKAVSAEEKRLIALNAEEEARLFKLRDDYDAAEAARKAEEERKERERVAAIREKIDQIKNLPVVSAADNAETLDATLDDLRAFEITFEDFAEFQDEARAARDASIASLTTMHAAASAREAAEAAAREAEEKLTAQRAELERQQREFEERQAAFEREKAELEAKMSGITDVMRGAAPAVLADPIDTLRAELCTHDYLRSDGVCTECGAVCAFPVDTDANEARIAGAADDARAVSLAALDQPRQRAENAAVAYMLDNTPPSPLTPAERRVIVDPEQIDAVLEHPEDFLPGAITQEPAKEMVTIPREEYDSLLTRSRWLDCLEAAGVDNWEGIDEALRLNREMAPA</sequence>
<evidence type="ECO:0000256" key="1">
    <source>
        <dbReference type="SAM" id="Coils"/>
    </source>
</evidence>
<protein>
    <submittedName>
        <fullName evidence="2">Uncharacterized protein</fullName>
    </submittedName>
</protein>
<dbReference type="Proteomes" id="UP000067711">
    <property type="component" value="Chromosome 1"/>
</dbReference>
<keyword evidence="1" id="KW-0175">Coiled coil</keyword>
<dbReference type="EMBL" id="CP013389">
    <property type="protein sequence ID" value="AOJ11851.1"/>
    <property type="molecule type" value="Genomic_DNA"/>
</dbReference>
<dbReference type="InterPro" id="IPR058007">
    <property type="entry name" value="Gp5.9"/>
</dbReference>
<gene>
    <name evidence="2" type="ORF">WS71_20185</name>
</gene>
<reference evidence="2 3" key="1">
    <citation type="submission" date="2015-12" db="EMBL/GenBank/DDBJ databases">
        <title>Diversity of Burkholderia near neighbor genomes.</title>
        <authorList>
            <person name="Sahl J."/>
            <person name="Wagner D."/>
            <person name="Keim P."/>
        </authorList>
    </citation>
    <scope>NUCLEOTIDE SEQUENCE [LARGE SCALE GENOMIC DNA]</scope>
    <source>
        <strain evidence="2 3">BDU8</strain>
    </source>
</reference>